<proteinExistence type="predicted"/>
<comment type="caution">
    <text evidence="2">The sequence shown here is derived from an EMBL/GenBank/DDBJ whole genome shotgun (WGS) entry which is preliminary data.</text>
</comment>
<feature type="compositionally biased region" description="Polar residues" evidence="1">
    <location>
        <begin position="1026"/>
        <end position="1043"/>
    </location>
</feature>
<feature type="compositionally biased region" description="Polar residues" evidence="1">
    <location>
        <begin position="736"/>
        <end position="746"/>
    </location>
</feature>
<feature type="compositionally biased region" description="Basic and acidic residues" evidence="1">
    <location>
        <begin position="92"/>
        <end position="102"/>
    </location>
</feature>
<feature type="compositionally biased region" description="Polar residues" evidence="1">
    <location>
        <begin position="895"/>
        <end position="907"/>
    </location>
</feature>
<feature type="compositionally biased region" description="Polar residues" evidence="1">
    <location>
        <begin position="447"/>
        <end position="464"/>
    </location>
</feature>
<feature type="compositionally biased region" description="Polar residues" evidence="1">
    <location>
        <begin position="846"/>
        <end position="857"/>
    </location>
</feature>
<feature type="compositionally biased region" description="Polar residues" evidence="1">
    <location>
        <begin position="493"/>
        <end position="517"/>
    </location>
</feature>
<feature type="compositionally biased region" description="Low complexity" evidence="1">
    <location>
        <begin position="606"/>
        <end position="617"/>
    </location>
</feature>
<feature type="compositionally biased region" description="Polar residues" evidence="1">
    <location>
        <begin position="163"/>
        <end position="181"/>
    </location>
</feature>
<feature type="compositionally biased region" description="Low complexity" evidence="1">
    <location>
        <begin position="689"/>
        <end position="702"/>
    </location>
</feature>
<dbReference type="EMBL" id="CAKOFQ010007634">
    <property type="protein sequence ID" value="CAH2005318.1"/>
    <property type="molecule type" value="Genomic_DNA"/>
</dbReference>
<feature type="compositionally biased region" description="Polar residues" evidence="1">
    <location>
        <begin position="259"/>
        <end position="268"/>
    </location>
</feature>
<feature type="compositionally biased region" description="Polar residues" evidence="1">
    <location>
        <begin position="1071"/>
        <end position="1080"/>
    </location>
</feature>
<dbReference type="OrthoDB" id="439917at2759"/>
<feature type="compositionally biased region" description="Low complexity" evidence="1">
    <location>
        <begin position="652"/>
        <end position="664"/>
    </location>
</feature>
<feature type="compositionally biased region" description="Low complexity" evidence="1">
    <location>
        <begin position="269"/>
        <end position="287"/>
    </location>
</feature>
<feature type="compositionally biased region" description="Low complexity" evidence="1">
    <location>
        <begin position="364"/>
        <end position="382"/>
    </location>
</feature>
<dbReference type="Proteomes" id="UP001152888">
    <property type="component" value="Unassembled WGS sequence"/>
</dbReference>
<feature type="region of interest" description="Disordered" evidence="1">
    <location>
        <begin position="1123"/>
        <end position="1154"/>
    </location>
</feature>
<feature type="compositionally biased region" description="Polar residues" evidence="1">
    <location>
        <begin position="202"/>
        <end position="228"/>
    </location>
</feature>
<gene>
    <name evidence="2" type="ORF">ACAOBT_LOCUS28471</name>
</gene>
<evidence type="ECO:0000256" key="1">
    <source>
        <dbReference type="SAM" id="MobiDB-lite"/>
    </source>
</evidence>
<accession>A0A9P0Q1I6</accession>
<feature type="compositionally biased region" description="Low complexity" evidence="1">
    <location>
        <begin position="479"/>
        <end position="491"/>
    </location>
</feature>
<feature type="compositionally biased region" description="Low complexity" evidence="1">
    <location>
        <begin position="329"/>
        <end position="348"/>
    </location>
</feature>
<feature type="compositionally biased region" description="Basic and acidic residues" evidence="1">
    <location>
        <begin position="922"/>
        <end position="940"/>
    </location>
</feature>
<feature type="compositionally biased region" description="Low complexity" evidence="1">
    <location>
        <begin position="800"/>
        <end position="811"/>
    </location>
</feature>
<feature type="compositionally biased region" description="Low complexity" evidence="1">
    <location>
        <begin position="883"/>
        <end position="894"/>
    </location>
</feature>
<feature type="compositionally biased region" description="Basic and acidic residues" evidence="1">
    <location>
        <begin position="248"/>
        <end position="258"/>
    </location>
</feature>
<feature type="region of interest" description="Disordered" evidence="1">
    <location>
        <begin position="157"/>
        <end position="956"/>
    </location>
</feature>
<name>A0A9P0Q1I6_ACAOB</name>
<organism evidence="2 3">
    <name type="scientific">Acanthoscelides obtectus</name>
    <name type="common">Bean weevil</name>
    <name type="synonym">Bruchus obtectus</name>
    <dbReference type="NCBI Taxonomy" id="200917"/>
    <lineage>
        <taxon>Eukaryota</taxon>
        <taxon>Metazoa</taxon>
        <taxon>Ecdysozoa</taxon>
        <taxon>Arthropoda</taxon>
        <taxon>Hexapoda</taxon>
        <taxon>Insecta</taxon>
        <taxon>Pterygota</taxon>
        <taxon>Neoptera</taxon>
        <taxon>Endopterygota</taxon>
        <taxon>Coleoptera</taxon>
        <taxon>Polyphaga</taxon>
        <taxon>Cucujiformia</taxon>
        <taxon>Chrysomeloidea</taxon>
        <taxon>Chrysomelidae</taxon>
        <taxon>Bruchinae</taxon>
        <taxon>Bruchini</taxon>
        <taxon>Acanthoscelides</taxon>
    </lineage>
</organism>
<evidence type="ECO:0000313" key="3">
    <source>
        <dbReference type="Proteomes" id="UP001152888"/>
    </source>
</evidence>
<sequence>MASIQHTEPLGRTAKTTEFHTDISTIYGKHATADQEESELEQTTSRGETVHNSETYEQSTVLEEVTENRTSRKYLVSASEEEQDTSAEATETGEHRSHHERQTTLSKNIEGNTAWEKLDENQETTKGTSRNHKHYSMFKTKTWKEEDEDMTAEVTVSVRHTQHPGTSSRTTGFHTSSESSMTFGEHTTETFEEESEPERSTVVKTVNTEEATETASGINPGERNSFSPEETEETGHIVAENFKTTKTTTEEVTREEPSNKGSKQSSEMSTSVPTSEGSTSSTEQSLEVSRAETTKNVEIQEETSEGNKLRTEISTNESANEEIHERPSSEGTGESTSESTSEEISMVETTKEAEKPSGEKSYQSTEVSASESSSEENNISTIEKAEEISTVSQTEEETGMSKTEADHEGRSTTSPEENQETEHTVVEHKTSTKKIAGETANEKATSEEVSITETGYEETSTTLPEENEETTVLVHNPSTEESTSKSVSEEVIFSTTEKAGTLTSSQYEETTGVSGAETNLERRTTATSEENEETEHTVAGNKPNTRNTNSESTTEKDNISTTEKSEVSTSSLEYNLSTMKSTSESSSEEGNLPITEKSEVSTRSQSGESTGGSITESIEGKSTASPEENEETEHKPSTKKSTSKSANEDKSTTVSSEEISVTETGFEGRSSALPEENEETTILEHNPSTEKSTTETVSEKGSLSTAESKTETNVEGSRTATPEENEETEHTVAGNKPNTRKTTGESTTEKDNISTTEKSEVSTSSLEYKLSTMKSTSESASEEGNLPITEKSEVSTRSQSGESTGGSITESLEGKSTASPEENEETEHKPSTKKSTSKSANEDKSTTVASEEISMTETGFEGRSTALPEENEETTILEHNPSTEKSTSETVSEKGNLSTAESRTETNVEGIKTATPEENEETEHTVEIEREPATKSKPSSEESTNGSASEQGSTLSNISHFEGLTLKYHWTSTVLGNESVSNLPGHTMSQPTEVEEEFYHFSKNGGRTVCETCKGTSETADHGRTKSTNLKSEQTVSEQSTVEVFTAPGTEENQEGNSHPLVEKTTLPELENNSENGNRLTHSEKSSENASEPSSKGISSYESTTPELLTNFASENYKAITSSKEMLSTKEEQPSEVSGRTSLVPSGKKNTTIHGTESTVHDKVTTASNGEGSRSYVIKHSTRLGEANAATETHSQNASKSSNNQSLYLLNVTEPPGAPTGVPEVIEADNEGTVRNRNDENGRPLVVIVNNSGNKHVKLNDSDIEGIINKPLSDVELQYIDLHNMSKEEPNGVNLGRSHKNNTVTKCNKSDYEANNECVCDIDNYVTNIENKLKNNSEIVEKDLECKQFFSVQEGIVVSNSTKPTKRKKRSLMFLTASASENKVVERDSVQDVVGEEYKVPSTG</sequence>
<feature type="compositionally biased region" description="Polar residues" evidence="1">
    <location>
        <begin position="703"/>
        <end position="722"/>
    </location>
</feature>
<feature type="compositionally biased region" description="Polar residues" evidence="1">
    <location>
        <begin position="41"/>
        <end position="61"/>
    </location>
</feature>
<reference evidence="2" key="1">
    <citation type="submission" date="2022-03" db="EMBL/GenBank/DDBJ databases">
        <authorList>
            <person name="Sayadi A."/>
        </authorList>
    </citation>
    <scope>NUCLEOTIDE SEQUENCE</scope>
</reference>
<evidence type="ECO:0000313" key="2">
    <source>
        <dbReference type="EMBL" id="CAH2005318.1"/>
    </source>
</evidence>
<feature type="compositionally biased region" description="Basic and acidic residues" evidence="1">
    <location>
        <begin position="420"/>
        <end position="430"/>
    </location>
</feature>
<feature type="compositionally biased region" description="Polar residues" evidence="1">
    <location>
        <begin position="1088"/>
        <end position="1103"/>
    </location>
</feature>
<feature type="compositionally biased region" description="Basic and acidic residues" evidence="1">
    <location>
        <begin position="349"/>
        <end position="358"/>
    </location>
</feature>
<feature type="compositionally biased region" description="Polar residues" evidence="1">
    <location>
        <begin position="941"/>
        <end position="956"/>
    </location>
</feature>
<keyword evidence="3" id="KW-1185">Reference proteome</keyword>
<feature type="region of interest" description="Disordered" evidence="1">
    <location>
        <begin position="1014"/>
        <end position="1103"/>
    </location>
</feature>
<feature type="region of interest" description="Disordered" evidence="1">
    <location>
        <begin position="1"/>
        <end position="135"/>
    </location>
</feature>
<feature type="compositionally biased region" description="Polar residues" evidence="1">
    <location>
        <begin position="1135"/>
        <end position="1154"/>
    </location>
</feature>
<feature type="compositionally biased region" description="Basic and acidic residues" evidence="1">
    <location>
        <begin position="747"/>
        <end position="760"/>
    </location>
</feature>
<feature type="compositionally biased region" description="Basic and acidic residues" evidence="1">
    <location>
        <begin position="553"/>
        <end position="566"/>
    </location>
</feature>
<protein>
    <submittedName>
        <fullName evidence="2">Uncharacterized protein</fullName>
    </submittedName>
</protein>